<dbReference type="Gene3D" id="1.10.10.10">
    <property type="entry name" value="Winged helix-like DNA-binding domain superfamily/Winged helix DNA-binding domain"/>
    <property type="match status" value="1"/>
</dbReference>
<dbReference type="Pfam" id="PF08281">
    <property type="entry name" value="Sigma70_r4_2"/>
    <property type="match status" value="1"/>
</dbReference>
<dbReference type="GO" id="GO:0003677">
    <property type="term" value="F:DNA binding"/>
    <property type="evidence" value="ECO:0007669"/>
    <property type="project" value="InterPro"/>
</dbReference>
<dbReference type="Gene3D" id="1.10.1740.10">
    <property type="match status" value="1"/>
</dbReference>
<dbReference type="EMBL" id="QRUU01000003">
    <property type="protein sequence ID" value="RGR99958.1"/>
    <property type="molecule type" value="Genomic_DNA"/>
</dbReference>
<dbReference type="InterPro" id="IPR013324">
    <property type="entry name" value="RNA_pol_sigma_r3/r4-like"/>
</dbReference>
<dbReference type="Proteomes" id="UP000285864">
    <property type="component" value="Unassembled WGS sequence"/>
</dbReference>
<gene>
    <name evidence="7" type="ORF">DWY20_01225</name>
</gene>
<evidence type="ECO:0000256" key="4">
    <source>
        <dbReference type="ARBA" id="ARBA00023163"/>
    </source>
</evidence>
<evidence type="ECO:0000313" key="7">
    <source>
        <dbReference type="EMBL" id="RGR99958.1"/>
    </source>
</evidence>
<sequence>MIDEKRLILSVKSGSEKAYRTLYEMWVSRLYQFVYQYLKSEETTDDVVQETFYRIWINREKLDAESSFKAYLFTIAYHLLLKELRRQLNNTSMEEFIEYNDNIRTSGDEAEKQIDFDQFCKALKQAKEKLTPRQREIFELNKEQNLSVAEIAEQLCIKEQVVRNQLSTALKIIRTELQQYSFILLLFLSHF</sequence>
<dbReference type="AlphaFoldDB" id="A0A412GYE4"/>
<proteinExistence type="inferred from homology"/>
<dbReference type="RefSeq" id="WP_118482806.1">
    <property type="nucleotide sequence ID" value="NZ_CAUELD010000143.1"/>
</dbReference>
<dbReference type="InterPro" id="IPR036388">
    <property type="entry name" value="WH-like_DNA-bd_sf"/>
</dbReference>
<reference evidence="7 8" key="1">
    <citation type="submission" date="2018-08" db="EMBL/GenBank/DDBJ databases">
        <title>A genome reference for cultivated species of the human gut microbiota.</title>
        <authorList>
            <person name="Zou Y."/>
            <person name="Xue W."/>
            <person name="Luo G."/>
        </authorList>
    </citation>
    <scope>NUCLEOTIDE SEQUENCE [LARGE SCALE GENOMIC DNA]</scope>
    <source>
        <strain evidence="7 8">AF24-2</strain>
    </source>
</reference>
<dbReference type="PANTHER" id="PTHR43133">
    <property type="entry name" value="RNA POLYMERASE ECF-TYPE SIGMA FACTO"/>
    <property type="match status" value="1"/>
</dbReference>
<keyword evidence="2" id="KW-0805">Transcription regulation</keyword>
<evidence type="ECO:0000256" key="2">
    <source>
        <dbReference type="ARBA" id="ARBA00023015"/>
    </source>
</evidence>
<dbReference type="InterPro" id="IPR013325">
    <property type="entry name" value="RNA_pol_sigma_r2"/>
</dbReference>
<dbReference type="PANTHER" id="PTHR43133:SF46">
    <property type="entry name" value="RNA POLYMERASE SIGMA-70 FACTOR ECF SUBFAMILY"/>
    <property type="match status" value="1"/>
</dbReference>
<evidence type="ECO:0000256" key="1">
    <source>
        <dbReference type="ARBA" id="ARBA00010641"/>
    </source>
</evidence>
<dbReference type="SUPFAM" id="SSF88946">
    <property type="entry name" value="Sigma2 domain of RNA polymerase sigma factors"/>
    <property type="match status" value="1"/>
</dbReference>
<evidence type="ECO:0000313" key="8">
    <source>
        <dbReference type="Proteomes" id="UP000285864"/>
    </source>
</evidence>
<dbReference type="Pfam" id="PF04542">
    <property type="entry name" value="Sigma70_r2"/>
    <property type="match status" value="1"/>
</dbReference>
<organism evidence="7 8">
    <name type="scientific">Phocaeicola coprocola</name>
    <dbReference type="NCBI Taxonomy" id="310298"/>
    <lineage>
        <taxon>Bacteria</taxon>
        <taxon>Pseudomonadati</taxon>
        <taxon>Bacteroidota</taxon>
        <taxon>Bacteroidia</taxon>
        <taxon>Bacteroidales</taxon>
        <taxon>Bacteroidaceae</taxon>
        <taxon>Phocaeicola</taxon>
    </lineage>
</organism>
<dbReference type="SUPFAM" id="SSF88659">
    <property type="entry name" value="Sigma3 and sigma4 domains of RNA polymerase sigma factors"/>
    <property type="match status" value="1"/>
</dbReference>
<dbReference type="GO" id="GO:0016987">
    <property type="term" value="F:sigma factor activity"/>
    <property type="evidence" value="ECO:0007669"/>
    <property type="project" value="UniProtKB-KW"/>
</dbReference>
<keyword evidence="8" id="KW-1185">Reference proteome</keyword>
<dbReference type="InterPro" id="IPR014284">
    <property type="entry name" value="RNA_pol_sigma-70_dom"/>
</dbReference>
<feature type="domain" description="RNA polymerase sigma-70 region 2" evidence="5">
    <location>
        <begin position="22"/>
        <end position="87"/>
    </location>
</feature>
<dbReference type="GO" id="GO:0006352">
    <property type="term" value="P:DNA-templated transcription initiation"/>
    <property type="evidence" value="ECO:0007669"/>
    <property type="project" value="InterPro"/>
</dbReference>
<evidence type="ECO:0000259" key="6">
    <source>
        <dbReference type="Pfam" id="PF08281"/>
    </source>
</evidence>
<feature type="domain" description="RNA polymerase sigma factor 70 region 4 type 2" evidence="6">
    <location>
        <begin position="122"/>
        <end position="171"/>
    </location>
</feature>
<accession>A0A412GYE4</accession>
<dbReference type="InterPro" id="IPR007627">
    <property type="entry name" value="RNA_pol_sigma70_r2"/>
</dbReference>
<comment type="similarity">
    <text evidence="1">Belongs to the sigma-70 factor family. ECF subfamily.</text>
</comment>
<name>A0A412GYE4_9BACT</name>
<keyword evidence="4" id="KW-0804">Transcription</keyword>
<dbReference type="InterPro" id="IPR039425">
    <property type="entry name" value="RNA_pol_sigma-70-like"/>
</dbReference>
<comment type="caution">
    <text evidence="7">The sequence shown here is derived from an EMBL/GenBank/DDBJ whole genome shotgun (WGS) entry which is preliminary data.</text>
</comment>
<dbReference type="NCBIfam" id="TIGR02937">
    <property type="entry name" value="sigma70-ECF"/>
    <property type="match status" value="1"/>
</dbReference>
<keyword evidence="3" id="KW-0731">Sigma factor</keyword>
<dbReference type="InterPro" id="IPR013249">
    <property type="entry name" value="RNA_pol_sigma70_r4_t2"/>
</dbReference>
<protein>
    <submittedName>
        <fullName evidence="7">RNA polymerase subunit sigma-70</fullName>
    </submittedName>
</protein>
<evidence type="ECO:0000259" key="5">
    <source>
        <dbReference type="Pfam" id="PF04542"/>
    </source>
</evidence>
<evidence type="ECO:0000256" key="3">
    <source>
        <dbReference type="ARBA" id="ARBA00023082"/>
    </source>
</evidence>